<dbReference type="PROSITE" id="PS00076">
    <property type="entry name" value="PYRIDINE_REDOX_1"/>
    <property type="match status" value="1"/>
</dbReference>
<gene>
    <name evidence="12" type="ORF">HED64_02490</name>
</gene>
<dbReference type="InterPro" id="IPR036188">
    <property type="entry name" value="FAD/NAD-bd_sf"/>
</dbReference>
<dbReference type="InterPro" id="IPR023753">
    <property type="entry name" value="FAD/NAD-binding_dom"/>
</dbReference>
<comment type="cofactor">
    <cofactor evidence="1">
        <name>FAD</name>
        <dbReference type="ChEBI" id="CHEBI:57692"/>
    </cofactor>
</comment>
<sequence>MEDENDLDLIVIGWGKGGKTLAGTLARAGQRVAIVEASKEMYGGTCINIGCVPTKILIHDAENHAGHGFDPEYFDTAVERRDKLTAMMRAKNFSMLDTLDSVMTITGRASFIGPRRIRVHAGDETLELGAKRIIINTGAIPASSDLEGASIGGRIHDSTTLQHAPLPKSLVVIGGGPVGLEFASMFGHFGSKVTVLDRGPRALKNEDEDVAAEVLSALNDVDVEIKVRASVQRISQNAHTARVYYEQDGAPQDIEADAVLIALGRTPATHELNLVAAGIETTASGAIKVDDHLCTTAEGVYALGDVNGGPQFTYVSLDDNRIVGDAILGSGKRSTADRVAVPHTTFTTPPLARVGLSEQDARTQGLSIKVAVKKVAEIAAMPRPKIVGDARGIIKFVVDAQNDLILGAALMHVDSQEVINLVALAMRQGVTSTTLRDSIFTHPSSTEALNEVLGSFAR</sequence>
<dbReference type="EMBL" id="JAAWVT010000001">
    <property type="protein sequence ID" value="NKG19575.1"/>
    <property type="molecule type" value="Genomic_DNA"/>
</dbReference>
<keyword evidence="7" id="KW-1015">Disulfide bond</keyword>
<dbReference type="PANTHER" id="PTHR43014">
    <property type="entry name" value="MERCURIC REDUCTASE"/>
    <property type="match status" value="1"/>
</dbReference>
<dbReference type="InterPro" id="IPR004099">
    <property type="entry name" value="Pyr_nucl-diS_OxRdtase_dimer"/>
</dbReference>
<comment type="caution">
    <text evidence="12">The sequence shown here is derived from an EMBL/GenBank/DDBJ whole genome shotgun (WGS) entry which is preliminary data.</text>
</comment>
<dbReference type="PRINTS" id="PR00411">
    <property type="entry name" value="PNDRDTASEI"/>
</dbReference>
<evidence type="ECO:0000259" key="10">
    <source>
        <dbReference type="Pfam" id="PF02852"/>
    </source>
</evidence>
<evidence type="ECO:0000313" key="13">
    <source>
        <dbReference type="Proteomes" id="UP000746595"/>
    </source>
</evidence>
<dbReference type="Gene3D" id="3.50.50.60">
    <property type="entry name" value="FAD/NAD(P)-binding domain"/>
    <property type="match status" value="2"/>
</dbReference>
<evidence type="ECO:0000256" key="6">
    <source>
        <dbReference type="ARBA" id="ARBA00023002"/>
    </source>
</evidence>
<dbReference type="Proteomes" id="UP000746595">
    <property type="component" value="Unassembled WGS sequence"/>
</dbReference>
<feature type="domain" description="FAD/NAD(P)-binding" evidence="11">
    <location>
        <begin position="8"/>
        <end position="316"/>
    </location>
</feature>
<accession>A0ABX1G1M3</accession>
<evidence type="ECO:0000256" key="1">
    <source>
        <dbReference type="ARBA" id="ARBA00001974"/>
    </source>
</evidence>
<evidence type="ECO:0000256" key="3">
    <source>
        <dbReference type="ARBA" id="ARBA00022630"/>
    </source>
</evidence>
<dbReference type="SUPFAM" id="SSF55424">
    <property type="entry name" value="FAD/NAD-linked reductases, dimerisation (C-terminal) domain"/>
    <property type="match status" value="1"/>
</dbReference>
<evidence type="ECO:0000256" key="2">
    <source>
        <dbReference type="ARBA" id="ARBA00007532"/>
    </source>
</evidence>
<evidence type="ECO:0000256" key="8">
    <source>
        <dbReference type="ARBA" id="ARBA00023284"/>
    </source>
</evidence>
<keyword evidence="13" id="KW-1185">Reference proteome</keyword>
<proteinExistence type="inferred from homology"/>
<dbReference type="RefSeq" id="WP_168150511.1">
    <property type="nucleotide sequence ID" value="NZ_JAAWVT010000001.1"/>
</dbReference>
<evidence type="ECO:0000259" key="11">
    <source>
        <dbReference type="Pfam" id="PF07992"/>
    </source>
</evidence>
<feature type="domain" description="Pyridine nucleotide-disulphide oxidoreductase dimerisation" evidence="10">
    <location>
        <begin position="341"/>
        <end position="451"/>
    </location>
</feature>
<name>A0ABX1G1M3_9MICC</name>
<keyword evidence="4 9" id="KW-0274">FAD</keyword>
<dbReference type="SUPFAM" id="SSF51905">
    <property type="entry name" value="FAD/NAD(P)-binding domain"/>
    <property type="match status" value="1"/>
</dbReference>
<protein>
    <submittedName>
        <fullName evidence="12">FAD-dependent oxidoreductase</fullName>
    </submittedName>
</protein>
<evidence type="ECO:0000313" key="12">
    <source>
        <dbReference type="EMBL" id="NKG19575.1"/>
    </source>
</evidence>
<keyword evidence="6 9" id="KW-0560">Oxidoreductase</keyword>
<dbReference type="InterPro" id="IPR012999">
    <property type="entry name" value="Pyr_OxRdtase_I_AS"/>
</dbReference>
<keyword evidence="8 9" id="KW-0676">Redox-active center</keyword>
<dbReference type="PRINTS" id="PR00368">
    <property type="entry name" value="FADPNR"/>
</dbReference>
<dbReference type="Pfam" id="PF02852">
    <property type="entry name" value="Pyr_redox_dim"/>
    <property type="match status" value="1"/>
</dbReference>
<keyword evidence="5" id="KW-0521">NADP</keyword>
<dbReference type="InterPro" id="IPR001100">
    <property type="entry name" value="Pyr_nuc-diS_OxRdtase"/>
</dbReference>
<evidence type="ECO:0000256" key="5">
    <source>
        <dbReference type="ARBA" id="ARBA00022857"/>
    </source>
</evidence>
<evidence type="ECO:0000256" key="4">
    <source>
        <dbReference type="ARBA" id="ARBA00022827"/>
    </source>
</evidence>
<keyword evidence="3 9" id="KW-0285">Flavoprotein</keyword>
<reference evidence="12 13" key="1">
    <citation type="submission" date="2020-04" db="EMBL/GenBank/DDBJ databases">
        <title>Paeniglutamicibacter sp. ANT13_2, a novel actinomycete isolated from sediment in Antarctica.</title>
        <authorList>
            <person name="Sakdapetsiri C."/>
            <person name="Pinyakong O."/>
        </authorList>
    </citation>
    <scope>NUCLEOTIDE SEQUENCE [LARGE SCALE GENOMIC DNA]</scope>
    <source>
        <strain evidence="12 13">ANT13_2</strain>
    </source>
</reference>
<dbReference type="Pfam" id="PF07992">
    <property type="entry name" value="Pyr_redox_2"/>
    <property type="match status" value="1"/>
</dbReference>
<dbReference type="InterPro" id="IPR016156">
    <property type="entry name" value="FAD/NAD-linked_Rdtase_dimer_sf"/>
</dbReference>
<dbReference type="Gene3D" id="3.30.390.30">
    <property type="match status" value="1"/>
</dbReference>
<dbReference type="PANTHER" id="PTHR43014:SF4">
    <property type="entry name" value="PYRIDINE NUCLEOTIDE-DISULFIDE OXIDOREDUCTASE RCLA-RELATED"/>
    <property type="match status" value="1"/>
</dbReference>
<evidence type="ECO:0000256" key="7">
    <source>
        <dbReference type="ARBA" id="ARBA00023157"/>
    </source>
</evidence>
<organism evidence="12 13">
    <name type="scientific">Paeniglutamicibacter terrestris</name>
    <dbReference type="NCBI Taxonomy" id="2723403"/>
    <lineage>
        <taxon>Bacteria</taxon>
        <taxon>Bacillati</taxon>
        <taxon>Actinomycetota</taxon>
        <taxon>Actinomycetes</taxon>
        <taxon>Micrococcales</taxon>
        <taxon>Micrococcaceae</taxon>
        <taxon>Paeniglutamicibacter</taxon>
    </lineage>
</organism>
<evidence type="ECO:0000256" key="9">
    <source>
        <dbReference type="RuleBase" id="RU003691"/>
    </source>
</evidence>
<comment type="similarity">
    <text evidence="2 9">Belongs to the class-I pyridine nucleotide-disulfide oxidoreductase family.</text>
</comment>
<dbReference type="PIRSF" id="PIRSF000350">
    <property type="entry name" value="Mercury_reductase_MerA"/>
    <property type="match status" value="1"/>
</dbReference>